<evidence type="ECO:0000313" key="3">
    <source>
        <dbReference type="EMBL" id="KRM93828.1"/>
    </source>
</evidence>
<dbReference type="EMBL" id="AYZR01000008">
    <property type="protein sequence ID" value="KRM93828.1"/>
    <property type="molecule type" value="Genomic_DNA"/>
</dbReference>
<dbReference type="AlphaFoldDB" id="A0A0R2CVW5"/>
<name>A0A0R2CVW5_9LACO</name>
<dbReference type="GO" id="GO:0016853">
    <property type="term" value="F:isomerase activity"/>
    <property type="evidence" value="ECO:0007669"/>
    <property type="project" value="UniProtKB-KW"/>
</dbReference>
<dbReference type="Proteomes" id="UP000051256">
    <property type="component" value="Unassembled WGS sequence"/>
</dbReference>
<feature type="domain" description="4-oxalocrotonate tautomerase-like" evidence="2">
    <location>
        <begin position="2"/>
        <end position="51"/>
    </location>
</feature>
<comment type="caution">
    <text evidence="3">The sequence shown here is derived from an EMBL/GenBank/DDBJ whole genome shotgun (WGS) entry which is preliminary data.</text>
</comment>
<organism evidence="3 4">
    <name type="scientific">Lentilactobacillus senioris DSM 24302 = JCM 17472</name>
    <dbReference type="NCBI Taxonomy" id="1423802"/>
    <lineage>
        <taxon>Bacteria</taxon>
        <taxon>Bacillati</taxon>
        <taxon>Bacillota</taxon>
        <taxon>Bacilli</taxon>
        <taxon>Lactobacillales</taxon>
        <taxon>Lactobacillaceae</taxon>
        <taxon>Lentilactobacillus</taxon>
    </lineage>
</organism>
<evidence type="ECO:0000313" key="4">
    <source>
        <dbReference type="Proteomes" id="UP000051256"/>
    </source>
</evidence>
<reference evidence="3 4" key="1">
    <citation type="journal article" date="2015" name="Genome Announc.">
        <title>Expanding the biotechnology potential of lactobacilli through comparative genomics of 213 strains and associated genera.</title>
        <authorList>
            <person name="Sun Z."/>
            <person name="Harris H.M."/>
            <person name="McCann A."/>
            <person name="Guo C."/>
            <person name="Argimon S."/>
            <person name="Zhang W."/>
            <person name="Yang X."/>
            <person name="Jeffery I.B."/>
            <person name="Cooney J.C."/>
            <person name="Kagawa T.F."/>
            <person name="Liu W."/>
            <person name="Song Y."/>
            <person name="Salvetti E."/>
            <person name="Wrobel A."/>
            <person name="Rasinkangas P."/>
            <person name="Parkhill J."/>
            <person name="Rea M.C."/>
            <person name="O'Sullivan O."/>
            <person name="Ritari J."/>
            <person name="Douillard F.P."/>
            <person name="Paul Ross R."/>
            <person name="Yang R."/>
            <person name="Briner A.E."/>
            <person name="Felis G.E."/>
            <person name="de Vos W.M."/>
            <person name="Barrangou R."/>
            <person name="Klaenhammer T.R."/>
            <person name="Caufield P.W."/>
            <person name="Cui Y."/>
            <person name="Zhang H."/>
            <person name="O'Toole P.W."/>
        </authorList>
    </citation>
    <scope>NUCLEOTIDE SEQUENCE [LARGE SCALE GENOMIC DNA]</scope>
    <source>
        <strain evidence="3 4">DSM 24302</strain>
    </source>
</reference>
<dbReference type="NCBIfam" id="NF002571">
    <property type="entry name" value="PRK02220.1"/>
    <property type="match status" value="1"/>
</dbReference>
<dbReference type="PATRIC" id="fig|1423802.4.peg.557"/>
<accession>A0A0R2CVW5</accession>
<keyword evidence="1" id="KW-0413">Isomerase</keyword>
<dbReference type="RefSeq" id="WP_054669660.1">
    <property type="nucleotide sequence ID" value="NZ_AYZR01000008.1"/>
</dbReference>
<gene>
    <name evidence="3" type="ORF">FC56_GL000547</name>
</gene>
<dbReference type="InterPro" id="IPR004370">
    <property type="entry name" value="4-OT-like_dom"/>
</dbReference>
<dbReference type="InterPro" id="IPR014347">
    <property type="entry name" value="Tautomerase/MIF_sf"/>
</dbReference>
<dbReference type="Pfam" id="PF01361">
    <property type="entry name" value="Tautomerase"/>
    <property type="match status" value="1"/>
</dbReference>
<proteinExistence type="predicted"/>
<sequence>MPIVNIDLREGQDPKQIKALVADVTQAIAKNAAVPEERVHIIVNEHDEEHFN</sequence>
<keyword evidence="4" id="KW-1185">Reference proteome</keyword>
<evidence type="ECO:0000259" key="2">
    <source>
        <dbReference type="Pfam" id="PF01361"/>
    </source>
</evidence>
<dbReference type="SUPFAM" id="SSF55331">
    <property type="entry name" value="Tautomerase/MIF"/>
    <property type="match status" value="1"/>
</dbReference>
<dbReference type="STRING" id="1423802.FC56_GL000547"/>
<protein>
    <recommendedName>
        <fullName evidence="2">4-oxalocrotonate tautomerase-like domain-containing protein</fullName>
    </recommendedName>
</protein>
<dbReference type="Gene3D" id="3.30.429.10">
    <property type="entry name" value="Macrophage Migration Inhibitory Factor"/>
    <property type="match status" value="1"/>
</dbReference>
<evidence type="ECO:0000256" key="1">
    <source>
        <dbReference type="ARBA" id="ARBA00023235"/>
    </source>
</evidence>